<dbReference type="InterPro" id="IPR010093">
    <property type="entry name" value="SinI_DNA-bd"/>
</dbReference>
<evidence type="ECO:0000313" key="3">
    <source>
        <dbReference type="EMBL" id="MBB6039338.1"/>
    </source>
</evidence>
<organism evidence="3 4">
    <name type="scientific">Phytomonospora endophytica</name>
    <dbReference type="NCBI Taxonomy" id="714109"/>
    <lineage>
        <taxon>Bacteria</taxon>
        <taxon>Bacillati</taxon>
        <taxon>Actinomycetota</taxon>
        <taxon>Actinomycetes</taxon>
        <taxon>Micromonosporales</taxon>
        <taxon>Micromonosporaceae</taxon>
        <taxon>Phytomonospora</taxon>
    </lineage>
</organism>
<keyword evidence="4" id="KW-1185">Reference proteome</keyword>
<proteinExistence type="predicted"/>
<dbReference type="EMBL" id="JACHGT010000021">
    <property type="protein sequence ID" value="MBB6039338.1"/>
    <property type="molecule type" value="Genomic_DNA"/>
</dbReference>
<feature type="compositionally biased region" description="Pro residues" evidence="1">
    <location>
        <begin position="71"/>
        <end position="80"/>
    </location>
</feature>
<dbReference type="Pfam" id="PF12728">
    <property type="entry name" value="HTH_17"/>
    <property type="match status" value="1"/>
</dbReference>
<evidence type="ECO:0000313" key="4">
    <source>
        <dbReference type="Proteomes" id="UP000548476"/>
    </source>
</evidence>
<dbReference type="NCBIfam" id="TIGR01764">
    <property type="entry name" value="excise"/>
    <property type="match status" value="1"/>
</dbReference>
<protein>
    <submittedName>
        <fullName evidence="3">Excisionase family DNA binding protein</fullName>
    </submittedName>
</protein>
<sequence>MSTQDPYWKVKDVAARFKASRSTVYGWIKSGVLTAVRPSSGGAFRVPESAIAAMVHRATTAAPERPALTFPNPPPLPPIAPQRRRKPGNGPR</sequence>
<dbReference type="SUPFAM" id="SSF46955">
    <property type="entry name" value="Putative DNA-binding domain"/>
    <property type="match status" value="1"/>
</dbReference>
<dbReference type="RefSeq" id="WP_184792431.1">
    <property type="nucleotide sequence ID" value="NZ_BONT01000077.1"/>
</dbReference>
<dbReference type="InterPro" id="IPR009061">
    <property type="entry name" value="DNA-bd_dom_put_sf"/>
</dbReference>
<name>A0A841G061_9ACTN</name>
<gene>
    <name evidence="3" type="ORF">HNR73_007232</name>
</gene>
<accession>A0A841G061</accession>
<dbReference type="Proteomes" id="UP000548476">
    <property type="component" value="Unassembled WGS sequence"/>
</dbReference>
<evidence type="ECO:0000259" key="2">
    <source>
        <dbReference type="Pfam" id="PF12728"/>
    </source>
</evidence>
<reference evidence="3 4" key="1">
    <citation type="submission" date="2020-08" db="EMBL/GenBank/DDBJ databases">
        <title>Genomic Encyclopedia of Type Strains, Phase IV (KMG-IV): sequencing the most valuable type-strain genomes for metagenomic binning, comparative biology and taxonomic classification.</title>
        <authorList>
            <person name="Goeker M."/>
        </authorList>
    </citation>
    <scope>NUCLEOTIDE SEQUENCE [LARGE SCALE GENOMIC DNA]</scope>
    <source>
        <strain evidence="3 4">YIM 65646</strain>
    </source>
</reference>
<feature type="compositionally biased region" description="Basic residues" evidence="1">
    <location>
        <begin position="82"/>
        <end position="92"/>
    </location>
</feature>
<dbReference type="InterPro" id="IPR041657">
    <property type="entry name" value="HTH_17"/>
</dbReference>
<feature type="region of interest" description="Disordered" evidence="1">
    <location>
        <begin position="62"/>
        <end position="92"/>
    </location>
</feature>
<evidence type="ECO:0000256" key="1">
    <source>
        <dbReference type="SAM" id="MobiDB-lite"/>
    </source>
</evidence>
<comment type="caution">
    <text evidence="3">The sequence shown here is derived from an EMBL/GenBank/DDBJ whole genome shotgun (WGS) entry which is preliminary data.</text>
</comment>
<dbReference type="AlphaFoldDB" id="A0A841G061"/>
<feature type="domain" description="Helix-turn-helix" evidence="2">
    <location>
        <begin position="10"/>
        <end position="55"/>
    </location>
</feature>
<dbReference type="GO" id="GO:0003677">
    <property type="term" value="F:DNA binding"/>
    <property type="evidence" value="ECO:0007669"/>
    <property type="project" value="InterPro"/>
</dbReference>